<reference evidence="4 5" key="1">
    <citation type="submission" date="2020-11" db="EMBL/GenBank/DDBJ databases">
        <title>Arthrobacter antarcticus sp. nov., isolated from Antarctic Soil.</title>
        <authorList>
            <person name="Li J."/>
        </authorList>
    </citation>
    <scope>NUCLEOTIDE SEQUENCE [LARGE SCALE GENOMIC DNA]</scope>
    <source>
        <strain evidence="4 5">Z1-20</strain>
    </source>
</reference>
<dbReference type="InterPro" id="IPR008949">
    <property type="entry name" value="Isoprenoid_synthase_dom_sf"/>
</dbReference>
<dbReference type="SFLD" id="SFLDS00005">
    <property type="entry name" value="Isoprenoid_Synthase_Type_I"/>
    <property type="match status" value="1"/>
</dbReference>
<dbReference type="AlphaFoldDB" id="A0A931CR42"/>
<comment type="caution">
    <text evidence="4">The sequence shown here is derived from an EMBL/GenBank/DDBJ whole genome shotgun (WGS) entry which is preliminary data.</text>
</comment>
<dbReference type="PROSITE" id="PS00444">
    <property type="entry name" value="POLYPRENYL_SYNTHASE_2"/>
    <property type="match status" value="1"/>
</dbReference>
<accession>A0A931CR42</accession>
<dbReference type="CDD" id="cd00685">
    <property type="entry name" value="Trans_IPPS_HT"/>
    <property type="match status" value="1"/>
</dbReference>
<dbReference type="Pfam" id="PF00348">
    <property type="entry name" value="polyprenyl_synt"/>
    <property type="match status" value="1"/>
</dbReference>
<keyword evidence="2" id="KW-0460">Magnesium</keyword>
<evidence type="ECO:0000256" key="2">
    <source>
        <dbReference type="ARBA" id="ARBA00022842"/>
    </source>
</evidence>
<evidence type="ECO:0000313" key="5">
    <source>
        <dbReference type="Proteomes" id="UP000655366"/>
    </source>
</evidence>
<evidence type="ECO:0000313" key="4">
    <source>
        <dbReference type="EMBL" id="MBG0740616.1"/>
    </source>
</evidence>
<evidence type="ECO:0000256" key="3">
    <source>
        <dbReference type="RuleBase" id="RU004466"/>
    </source>
</evidence>
<dbReference type="PANTHER" id="PTHR12001">
    <property type="entry name" value="GERANYLGERANYL PYROPHOSPHATE SYNTHASE"/>
    <property type="match status" value="1"/>
</dbReference>
<gene>
    <name evidence="4" type="ORF">IV500_14645</name>
</gene>
<keyword evidence="1" id="KW-0479">Metal-binding</keyword>
<dbReference type="InterPro" id="IPR000092">
    <property type="entry name" value="Polyprenyl_synt"/>
</dbReference>
<dbReference type="GO" id="GO:0004659">
    <property type="term" value="F:prenyltransferase activity"/>
    <property type="evidence" value="ECO:0007669"/>
    <property type="project" value="InterPro"/>
</dbReference>
<dbReference type="PROSITE" id="PS00723">
    <property type="entry name" value="POLYPRENYL_SYNTHASE_1"/>
    <property type="match status" value="1"/>
</dbReference>
<dbReference type="GO" id="GO:0046872">
    <property type="term" value="F:metal ion binding"/>
    <property type="evidence" value="ECO:0007669"/>
    <property type="project" value="UniProtKB-KW"/>
</dbReference>
<dbReference type="PANTHER" id="PTHR12001:SF71">
    <property type="entry name" value="(2E,6E)-FARNESYL DIPHOSPHATE SYNTHASE"/>
    <property type="match status" value="1"/>
</dbReference>
<proteinExistence type="inferred from homology"/>
<name>A0A931CR42_9MICC</name>
<evidence type="ECO:0000256" key="1">
    <source>
        <dbReference type="ARBA" id="ARBA00022723"/>
    </source>
</evidence>
<dbReference type="InterPro" id="IPR033749">
    <property type="entry name" value="Polyprenyl_synt_CS"/>
</dbReference>
<dbReference type="Gene3D" id="1.10.600.10">
    <property type="entry name" value="Farnesyl Diphosphate Synthase"/>
    <property type="match status" value="1"/>
</dbReference>
<dbReference type="SUPFAM" id="SSF48576">
    <property type="entry name" value="Terpenoid synthases"/>
    <property type="match status" value="1"/>
</dbReference>
<comment type="similarity">
    <text evidence="3">Belongs to the FPP/GGPP synthase family.</text>
</comment>
<dbReference type="SFLD" id="SFLDG01017">
    <property type="entry name" value="Polyprenyl_Transferase_Like"/>
    <property type="match status" value="1"/>
</dbReference>
<organism evidence="4 5">
    <name type="scientific">Arthrobacter terrae</name>
    <dbReference type="NCBI Taxonomy" id="2935737"/>
    <lineage>
        <taxon>Bacteria</taxon>
        <taxon>Bacillati</taxon>
        <taxon>Actinomycetota</taxon>
        <taxon>Actinomycetes</taxon>
        <taxon>Micrococcales</taxon>
        <taxon>Micrococcaceae</taxon>
        <taxon>Arthrobacter</taxon>
    </lineage>
</organism>
<sequence>MSTTIDSLADSQRRIEVPLRSALDRLDPHTRHCCGYHLGLWDPDGVPTGSMGKGIRPTLALLSARAAGAGDEIGVPAALACELIHNFSLLHDDVMDHDTERRHRTTAWAQFGIPAAILAGDALCSLASELLAEAPSSTAIWALRCVGASTRRLIAGQAADLDFETREDVSLVECLKMADDKTGALMACSASLGAVLADAPAELALGLADFGTHLGMAFQLSDDILGIWGNPERTGKPVLSDLRSRKKSVPVVYALQSDTDAGTRLKSLYFRPGELSETELSEAAELVETAGGREWTEQRADRELQEALAAIEALTIPAPIAHEFIALAYQLNHRDH</sequence>
<dbReference type="Proteomes" id="UP000655366">
    <property type="component" value="Unassembled WGS sequence"/>
</dbReference>
<protein>
    <submittedName>
        <fullName evidence="4">Polyprenyl synthetase family protein</fullName>
    </submittedName>
</protein>
<keyword evidence="3" id="KW-0808">Transferase</keyword>
<dbReference type="RefSeq" id="WP_196397555.1">
    <property type="nucleotide sequence ID" value="NZ_JADNYM010000019.1"/>
</dbReference>
<keyword evidence="5" id="KW-1185">Reference proteome</keyword>
<dbReference type="GO" id="GO:0008299">
    <property type="term" value="P:isoprenoid biosynthetic process"/>
    <property type="evidence" value="ECO:0007669"/>
    <property type="project" value="InterPro"/>
</dbReference>
<dbReference type="EMBL" id="JADNYM010000019">
    <property type="protein sequence ID" value="MBG0740616.1"/>
    <property type="molecule type" value="Genomic_DNA"/>
</dbReference>